<dbReference type="Proteomes" id="UP000324133">
    <property type="component" value="Unassembled WGS sequence"/>
</dbReference>
<feature type="transmembrane region" description="Helical" evidence="1">
    <location>
        <begin position="204"/>
        <end position="224"/>
    </location>
</feature>
<keyword evidence="1" id="KW-0472">Membrane</keyword>
<accession>A0A5B6TH01</accession>
<dbReference type="GO" id="GO:0005886">
    <property type="term" value="C:plasma membrane"/>
    <property type="evidence" value="ECO:0007669"/>
    <property type="project" value="TreeGrafter"/>
</dbReference>
<dbReference type="InterPro" id="IPR011642">
    <property type="entry name" value="Gate_dom"/>
</dbReference>
<keyword evidence="1" id="KW-1133">Transmembrane helix</keyword>
<evidence type="ECO:0000313" key="3">
    <source>
        <dbReference type="EMBL" id="KAA3438534.1"/>
    </source>
</evidence>
<dbReference type="RefSeq" id="WP_149091592.1">
    <property type="nucleotide sequence ID" value="NZ_VKKY01000002.1"/>
</dbReference>
<keyword evidence="4" id="KW-1185">Reference proteome</keyword>
<feature type="transmembrane region" description="Helical" evidence="1">
    <location>
        <begin position="231"/>
        <end position="253"/>
    </location>
</feature>
<feature type="transmembrane region" description="Helical" evidence="1">
    <location>
        <begin position="273"/>
        <end position="293"/>
    </location>
</feature>
<dbReference type="OrthoDB" id="9805623at2"/>
<evidence type="ECO:0000259" key="2">
    <source>
        <dbReference type="Pfam" id="PF07670"/>
    </source>
</evidence>
<dbReference type="InterPro" id="IPR011415">
    <property type="entry name" value="SpmA_SpmB"/>
</dbReference>
<evidence type="ECO:0000313" key="4">
    <source>
        <dbReference type="Proteomes" id="UP000324133"/>
    </source>
</evidence>
<dbReference type="InterPro" id="IPR052549">
    <property type="entry name" value="SpmB"/>
</dbReference>
<dbReference type="EMBL" id="VKKY01000002">
    <property type="protein sequence ID" value="KAA3438534.1"/>
    <property type="molecule type" value="Genomic_DNA"/>
</dbReference>
<feature type="domain" description="Nucleoside transporter/FeoB GTPase Gate" evidence="2">
    <location>
        <begin position="277"/>
        <end position="379"/>
    </location>
</feature>
<dbReference type="AlphaFoldDB" id="A0A5B6TH01"/>
<proteinExistence type="predicted"/>
<comment type="caution">
    <text evidence="3">The sequence shown here is derived from an EMBL/GenBank/DDBJ whole genome shotgun (WGS) entry which is preliminary data.</text>
</comment>
<name>A0A5B6TH01_9BACT</name>
<feature type="transmembrane region" description="Helical" evidence="1">
    <location>
        <begin position="140"/>
        <end position="161"/>
    </location>
</feature>
<feature type="transmembrane region" description="Helical" evidence="1">
    <location>
        <begin position="385"/>
        <end position="409"/>
    </location>
</feature>
<protein>
    <recommendedName>
        <fullName evidence="2">Nucleoside transporter/FeoB GTPase Gate domain-containing protein</fullName>
    </recommendedName>
</protein>
<keyword evidence="1" id="KW-0812">Transmembrane</keyword>
<dbReference type="Pfam" id="PF07670">
    <property type="entry name" value="Gate"/>
    <property type="match status" value="2"/>
</dbReference>
<dbReference type="PIRSF" id="PIRSF036542">
    <property type="entry name" value="SpmA_SpmB"/>
    <property type="match status" value="1"/>
</dbReference>
<sequence>MVLNYLWAAFFIIAFCIALFKLIFFQDVEIFQKLVASTFDNAKTGFEISLGLTGVMTLWLGLMKVGERGGIIALFAKAVGPFFNRLFPEIPRNHPVFGSILMNFSANMLGLDNAATPLGLKAMKEMQELNPDKETASNAQIMFLVLNASGLTIIPISIMVFRAQMGAADPSDIFIPILLATFFSTLAGLISVALYQRINLLDKVVIGYLGTLILLIAGLIYYFSTISQEQIGVISTVASNVILFTIIISFISLALIRKVNVYEAFIEGAKEGFSVAITIIPYLVAILVAVGVFRVSGALDIIVNGIGQFFALLNVNTDFVPALPVAFMKPLSGSGARGLMVEAMKTYGADSFVARVAATIQGSTETTFYILAVYFGSVGVRKTRYALVCGLLADLAGVIAAITLAYLFFH</sequence>
<feature type="transmembrane region" description="Helical" evidence="1">
    <location>
        <begin position="173"/>
        <end position="198"/>
    </location>
</feature>
<organism evidence="3 4">
    <name type="scientific">Rufibacter hautae</name>
    <dbReference type="NCBI Taxonomy" id="2595005"/>
    <lineage>
        <taxon>Bacteria</taxon>
        <taxon>Pseudomonadati</taxon>
        <taxon>Bacteroidota</taxon>
        <taxon>Cytophagia</taxon>
        <taxon>Cytophagales</taxon>
        <taxon>Hymenobacteraceae</taxon>
        <taxon>Rufibacter</taxon>
    </lineage>
</organism>
<dbReference type="PANTHER" id="PTHR35793">
    <property type="entry name" value="INNER MEMBRANE PROTEIN YJIG"/>
    <property type="match status" value="1"/>
</dbReference>
<reference evidence="3 4" key="1">
    <citation type="submission" date="2019-07" db="EMBL/GenBank/DDBJ databases">
        <title>Rufibacter sp. nov., isolated from lake sediment.</title>
        <authorList>
            <person name="Qu J.-H."/>
        </authorList>
    </citation>
    <scope>NUCLEOTIDE SEQUENCE [LARGE SCALE GENOMIC DNA]</scope>
    <source>
        <strain evidence="3 4">NBS58-1</strain>
    </source>
</reference>
<feature type="transmembrane region" description="Helical" evidence="1">
    <location>
        <begin position="6"/>
        <end position="24"/>
    </location>
</feature>
<feature type="transmembrane region" description="Helical" evidence="1">
    <location>
        <begin position="45"/>
        <end position="63"/>
    </location>
</feature>
<dbReference type="PANTHER" id="PTHR35793:SF2">
    <property type="entry name" value="INNER MEMBRANE PROTEIN YJIG"/>
    <property type="match status" value="1"/>
</dbReference>
<feature type="domain" description="Nucleoside transporter/FeoB GTPase Gate" evidence="2">
    <location>
        <begin position="51"/>
        <end position="161"/>
    </location>
</feature>
<evidence type="ECO:0000256" key="1">
    <source>
        <dbReference type="SAM" id="Phobius"/>
    </source>
</evidence>
<gene>
    <name evidence="3" type="ORF">FOA19_14990</name>
</gene>